<dbReference type="HOGENOM" id="CLU_054855_1_0_5"/>
<sequence>MSHRRDPGLRRDDARSMASCLRRAYNPHMSLPAILFLVLATVIAMEGVAWASHKYIMHGFGWAWHRDHHEPHDNRLEKNDLFALFGAAMSISAFAIGSPMIMGAAAWKPGTWIGLGILLYGIIYTLVHDGLVHQRYFRWVPRRGYAKRLVQAHKLHHATIGKEGGVSFGFVFARDPAKLKAELKAQREAGIAVVREALAD</sequence>
<feature type="transmembrane region" description="Helical" evidence="4">
    <location>
        <begin position="81"/>
        <end position="106"/>
    </location>
</feature>
<feature type="transmembrane region" description="Helical" evidence="4">
    <location>
        <begin position="112"/>
        <end position="132"/>
    </location>
</feature>
<dbReference type="GO" id="GO:0005506">
    <property type="term" value="F:iron ion binding"/>
    <property type="evidence" value="ECO:0007669"/>
    <property type="project" value="InterPro"/>
</dbReference>
<evidence type="ECO:0000259" key="5">
    <source>
        <dbReference type="Pfam" id="PF04116"/>
    </source>
</evidence>
<dbReference type="GO" id="GO:0010291">
    <property type="term" value="F:beta-carotene 3-hydroxylase activity"/>
    <property type="evidence" value="ECO:0007669"/>
    <property type="project" value="TreeGrafter"/>
</dbReference>
<evidence type="ECO:0000256" key="1">
    <source>
        <dbReference type="ARBA" id="ARBA00009324"/>
    </source>
</evidence>
<keyword evidence="2" id="KW-0125">Carotenoid biosynthesis</keyword>
<evidence type="ECO:0000256" key="2">
    <source>
        <dbReference type="ARBA" id="ARBA00022746"/>
    </source>
</evidence>
<comment type="similarity">
    <text evidence="1">Belongs to the sterol desaturase family.</text>
</comment>
<accession>Q1GR85</accession>
<feature type="domain" description="Fatty acid hydroxylase" evidence="5">
    <location>
        <begin position="39"/>
        <end position="171"/>
    </location>
</feature>
<dbReference type="Pfam" id="PF04116">
    <property type="entry name" value="FA_hydroxylase"/>
    <property type="match status" value="1"/>
</dbReference>
<dbReference type="Proteomes" id="UP000006578">
    <property type="component" value="Chromosome"/>
</dbReference>
<dbReference type="AlphaFoldDB" id="Q1GR85"/>
<keyword evidence="4" id="KW-0812">Transmembrane</keyword>
<dbReference type="PANTHER" id="PTHR31899:SF9">
    <property type="entry name" value="BETA-CAROTENE 3-HYDROXYLASE 1, CHLOROPLASTIC"/>
    <property type="match status" value="1"/>
</dbReference>
<keyword evidence="7" id="KW-1185">Reference proteome</keyword>
<proteinExistence type="inferred from homology"/>
<keyword evidence="3" id="KW-0560">Oxidoreductase</keyword>
<feature type="transmembrane region" description="Helical" evidence="4">
    <location>
        <begin position="31"/>
        <end position="51"/>
    </location>
</feature>
<dbReference type="STRING" id="317655.Sala_2128"/>
<dbReference type="GO" id="GO:0016123">
    <property type="term" value="P:xanthophyll biosynthetic process"/>
    <property type="evidence" value="ECO:0007669"/>
    <property type="project" value="TreeGrafter"/>
</dbReference>
<reference evidence="6 7" key="1">
    <citation type="journal article" date="2009" name="Proc. Natl. Acad. Sci. U.S.A.">
        <title>The genomic basis of trophic strategy in marine bacteria.</title>
        <authorList>
            <person name="Lauro F.M."/>
            <person name="McDougald D."/>
            <person name="Thomas T."/>
            <person name="Williams T.J."/>
            <person name="Egan S."/>
            <person name="Rice S."/>
            <person name="DeMaere M.Z."/>
            <person name="Ting L."/>
            <person name="Ertan H."/>
            <person name="Johnson J."/>
            <person name="Ferriera S."/>
            <person name="Lapidus A."/>
            <person name="Anderson I."/>
            <person name="Kyrpides N."/>
            <person name="Munk A.C."/>
            <person name="Detter C."/>
            <person name="Han C.S."/>
            <person name="Brown M.V."/>
            <person name="Robb F.T."/>
            <person name="Kjelleberg S."/>
            <person name="Cavicchioli R."/>
        </authorList>
    </citation>
    <scope>NUCLEOTIDE SEQUENCE [LARGE SCALE GENOMIC DNA]</scope>
    <source>
        <strain evidence="7">DSM 13593 / LMG 18877 / RB2256</strain>
    </source>
</reference>
<evidence type="ECO:0000256" key="4">
    <source>
        <dbReference type="SAM" id="Phobius"/>
    </source>
</evidence>
<keyword evidence="4" id="KW-0472">Membrane</keyword>
<evidence type="ECO:0000313" key="7">
    <source>
        <dbReference type="Proteomes" id="UP000006578"/>
    </source>
</evidence>
<organism evidence="6 7">
    <name type="scientific">Sphingopyxis alaskensis (strain DSM 13593 / LMG 18877 / RB2256)</name>
    <name type="common">Sphingomonas alaskensis</name>
    <dbReference type="NCBI Taxonomy" id="317655"/>
    <lineage>
        <taxon>Bacteria</taxon>
        <taxon>Pseudomonadati</taxon>
        <taxon>Pseudomonadota</taxon>
        <taxon>Alphaproteobacteria</taxon>
        <taxon>Sphingomonadales</taxon>
        <taxon>Sphingomonadaceae</taxon>
        <taxon>Sphingopyxis</taxon>
    </lineage>
</organism>
<dbReference type="EMBL" id="CP000356">
    <property type="protein sequence ID" value="ABF53837.1"/>
    <property type="molecule type" value="Genomic_DNA"/>
</dbReference>
<dbReference type="GO" id="GO:0016119">
    <property type="term" value="P:carotene metabolic process"/>
    <property type="evidence" value="ECO:0007669"/>
    <property type="project" value="TreeGrafter"/>
</dbReference>
<dbReference type="KEGG" id="sal:Sala_2128"/>
<dbReference type="eggNOG" id="COG3000">
    <property type="taxonomic scope" value="Bacteria"/>
</dbReference>
<evidence type="ECO:0000256" key="3">
    <source>
        <dbReference type="ARBA" id="ARBA00023002"/>
    </source>
</evidence>
<protein>
    <submittedName>
        <fullName evidence="6">Carotene hydroxylase</fullName>
    </submittedName>
</protein>
<keyword evidence="4" id="KW-1133">Transmembrane helix</keyword>
<dbReference type="PANTHER" id="PTHR31899">
    <property type="entry name" value="BETA-CAROTENE 3-HYDROXYLASE 1, CHLOROPLASTIC"/>
    <property type="match status" value="1"/>
</dbReference>
<evidence type="ECO:0000313" key="6">
    <source>
        <dbReference type="EMBL" id="ABF53837.1"/>
    </source>
</evidence>
<gene>
    <name evidence="6" type="ordered locus">Sala_2128</name>
</gene>
<name>Q1GR85_SPHAL</name>
<dbReference type="InterPro" id="IPR006694">
    <property type="entry name" value="Fatty_acid_hydroxylase"/>
</dbReference>
<dbReference type="InterPro" id="IPR045019">
    <property type="entry name" value="BETA-OHASE-like"/>
</dbReference>